<dbReference type="Proteomes" id="UP000008237">
    <property type="component" value="Unassembled WGS sequence"/>
</dbReference>
<dbReference type="InterPro" id="IPR056842">
    <property type="entry name" value="THADA-like_TPR_C"/>
</dbReference>
<dbReference type="AlphaFoldDB" id="E2B2U2"/>
<evidence type="ECO:0000256" key="3">
    <source>
        <dbReference type="ARBA" id="ARBA00035698"/>
    </source>
</evidence>
<feature type="domain" description="DUF2428" evidence="4">
    <location>
        <begin position="135"/>
        <end position="431"/>
    </location>
</feature>
<dbReference type="GO" id="GO:0030488">
    <property type="term" value="P:tRNA methylation"/>
    <property type="evidence" value="ECO:0007669"/>
    <property type="project" value="TreeGrafter"/>
</dbReference>
<evidence type="ECO:0000313" key="6">
    <source>
        <dbReference type="EMBL" id="EFN89985.1"/>
    </source>
</evidence>
<dbReference type="SUPFAM" id="SSF48371">
    <property type="entry name" value="ARM repeat"/>
    <property type="match status" value="1"/>
</dbReference>
<reference evidence="6 7" key="1">
    <citation type="journal article" date="2010" name="Science">
        <title>Genomic comparison of the ants Camponotus floridanus and Harpegnathos saltator.</title>
        <authorList>
            <person name="Bonasio R."/>
            <person name="Zhang G."/>
            <person name="Ye C."/>
            <person name="Mutti N.S."/>
            <person name="Fang X."/>
            <person name="Qin N."/>
            <person name="Donahue G."/>
            <person name="Yang P."/>
            <person name="Li Q."/>
            <person name="Li C."/>
            <person name="Zhang P."/>
            <person name="Huang Z."/>
            <person name="Berger S.L."/>
            <person name="Reinberg D."/>
            <person name="Wang J."/>
            <person name="Liebig J."/>
        </authorList>
    </citation>
    <scope>NUCLEOTIDE SEQUENCE [LARGE SCALE GENOMIC DNA]</scope>
    <source>
        <strain evidence="6 7">R22 G/1</strain>
    </source>
</reference>
<gene>
    <name evidence="6" type="ORF">EAI_15628</name>
</gene>
<name>E2B2U2_HARSA</name>
<dbReference type="GO" id="GO:0005829">
    <property type="term" value="C:cytosol"/>
    <property type="evidence" value="ECO:0007669"/>
    <property type="project" value="TreeGrafter"/>
</dbReference>
<feature type="domain" description="tRNA (32-2'-O)-methyltransferase regulator THADA-like C-terminal TPR repeats region" evidence="5">
    <location>
        <begin position="433"/>
        <end position="592"/>
    </location>
</feature>
<dbReference type="PANTHER" id="PTHR14387:SF7">
    <property type="entry name" value="THYROID ADENOMA-ASSOCIATED PROTEIN"/>
    <property type="match status" value="1"/>
</dbReference>
<dbReference type="PANTHER" id="PTHR14387">
    <property type="entry name" value="THADA/DEATH RECEPTOR INTERACTING PROTEIN"/>
    <property type="match status" value="1"/>
</dbReference>
<evidence type="ECO:0000256" key="1">
    <source>
        <dbReference type="ARBA" id="ARBA00010409"/>
    </source>
</evidence>
<dbReference type="OMA" id="HLPMDLN"/>
<accession>E2B2U2</accession>
<dbReference type="Pfam" id="PF10350">
    <property type="entry name" value="DUF2428"/>
    <property type="match status" value="1"/>
</dbReference>
<evidence type="ECO:0000259" key="5">
    <source>
        <dbReference type="Pfam" id="PF25151"/>
    </source>
</evidence>
<proteinExistence type="inferred from homology"/>
<evidence type="ECO:0000259" key="4">
    <source>
        <dbReference type="Pfam" id="PF10350"/>
    </source>
</evidence>
<dbReference type="InterPro" id="IPR051954">
    <property type="entry name" value="tRNA_methyltransferase_THADA"/>
</dbReference>
<keyword evidence="7" id="KW-1185">Reference proteome</keyword>
<dbReference type="InterPro" id="IPR019442">
    <property type="entry name" value="THADA/TRM732_DUF2428"/>
</dbReference>
<dbReference type="Pfam" id="PF25151">
    <property type="entry name" value="TPR_Trm732_C"/>
    <property type="match status" value="1"/>
</dbReference>
<evidence type="ECO:0000313" key="7">
    <source>
        <dbReference type="Proteomes" id="UP000008237"/>
    </source>
</evidence>
<keyword evidence="2" id="KW-0819">tRNA processing</keyword>
<organism evidence="7">
    <name type="scientific">Harpegnathos saltator</name>
    <name type="common">Jerdon's jumping ant</name>
    <dbReference type="NCBI Taxonomy" id="610380"/>
    <lineage>
        <taxon>Eukaryota</taxon>
        <taxon>Metazoa</taxon>
        <taxon>Ecdysozoa</taxon>
        <taxon>Arthropoda</taxon>
        <taxon>Hexapoda</taxon>
        <taxon>Insecta</taxon>
        <taxon>Pterygota</taxon>
        <taxon>Neoptera</taxon>
        <taxon>Endopterygota</taxon>
        <taxon>Hymenoptera</taxon>
        <taxon>Apocrita</taxon>
        <taxon>Aculeata</taxon>
        <taxon>Formicoidea</taxon>
        <taxon>Formicidae</taxon>
        <taxon>Ponerinae</taxon>
        <taxon>Ponerini</taxon>
        <taxon>Harpegnathos</taxon>
    </lineage>
</organism>
<sequence length="603" mass="68625">MAYQLLKYVDPSLLCLDSKLQVQLIIEVALELGNSIRPIDSVTAAYMLKISMLSPVIKNVLCDYYNMDDNITETVALHLVLLLYRKFQEALVLARQNIGMAIVKCSLYGYLFCMRSLLCDCDLRNAGKDKLWQSAIANIILLCFELNHTISIVVNNSSPEGHLPMDLKTLNLNNDTSFPEKEIVTPQMILLCSWRTVKEVSHLFGLFATEASIQTSESENGLLTKEQIEQIMRHLVSLLCETKHRGAFEQVYVGFHQLCMRLWQLTGTTLNILPIQCLHDTLIGITGLIPGYSKLCATRRSAGVPFLMQAVLSSSLKTRDYSKGQFFHSVMKILLQFTKFEDTVDLWERVKCIMYEDSIFSYYKHIIESKMENRNEYHNGEIKADVTEIKTHSMNILRALFRHSQLGDLVKNYIADGLIVAFKNYDSKTWAERNAATLLFSALIVRIFGVQRTKDHINLTTCNTMTGRLFFEKYPSLLPFILDELRTFISTNDTMIKSNVQAILLLLSRLYINNSHEADITWKTDELRNLVLQCAKSPVYQTRELAARALVPLLTESTVDGTLENLFLLILQAIGDIQASANLIHGYLLQASATKFINYYSIL</sequence>
<evidence type="ECO:0000256" key="2">
    <source>
        <dbReference type="ARBA" id="ARBA00022694"/>
    </source>
</evidence>
<dbReference type="InParanoid" id="E2B2U2"/>
<dbReference type="OrthoDB" id="73997at2759"/>
<dbReference type="STRING" id="610380.E2B2U2"/>
<protein>
    <recommendedName>
        <fullName evidence="3">tRNA (32-2'-O)-methyltransferase regulator THADA</fullName>
    </recommendedName>
</protein>
<comment type="similarity">
    <text evidence="1">Belongs to the THADA family.</text>
</comment>
<dbReference type="EMBL" id="GL445249">
    <property type="protein sequence ID" value="EFN89985.1"/>
    <property type="molecule type" value="Genomic_DNA"/>
</dbReference>
<dbReference type="InterPro" id="IPR016024">
    <property type="entry name" value="ARM-type_fold"/>
</dbReference>